<dbReference type="InterPro" id="IPR041679">
    <property type="entry name" value="DNA2/NAM7-like_C"/>
</dbReference>
<evidence type="ECO:0000313" key="8">
    <source>
        <dbReference type="EMBL" id="KAK2159237.1"/>
    </source>
</evidence>
<dbReference type="GO" id="GO:0005694">
    <property type="term" value="C:chromosome"/>
    <property type="evidence" value="ECO:0007669"/>
    <property type="project" value="UniProtKB-ARBA"/>
</dbReference>
<keyword evidence="4" id="KW-0067">ATP-binding</keyword>
<dbReference type="GO" id="GO:0004386">
    <property type="term" value="F:helicase activity"/>
    <property type="evidence" value="ECO:0007669"/>
    <property type="project" value="UniProtKB-KW"/>
</dbReference>
<keyword evidence="1" id="KW-0547">Nucleotide-binding</keyword>
<dbReference type="CDD" id="cd18808">
    <property type="entry name" value="SF1_C_Upf1"/>
    <property type="match status" value="1"/>
</dbReference>
<evidence type="ECO:0000256" key="4">
    <source>
        <dbReference type="ARBA" id="ARBA00022840"/>
    </source>
</evidence>
<dbReference type="GO" id="GO:0001147">
    <property type="term" value="F:transcription termination site sequence-specific DNA binding"/>
    <property type="evidence" value="ECO:0007669"/>
    <property type="project" value="TreeGrafter"/>
</dbReference>
<dbReference type="PANTHER" id="PTHR10887:SF495">
    <property type="entry name" value="HELICASE SENATAXIN ISOFORM X1-RELATED"/>
    <property type="match status" value="1"/>
</dbReference>
<sequence>MVDMHYSPHHVLCDEEAERGVVSEADGVVVVNAERGVVSNSEKVVSNSVKQKSDGQSAAVLTDLDSHHLDSNPVRKCAVQLEQLSTTSWTDYGDRTDGNMPTVAEMYRLDEVNTMCDPNKMVTDDEYLAEDPVPIDSDVDQLPDLDSLPVDSAVGEKNASSVDSVCFSGSKEEDSSHSRIDQRTTFSLNGQHEDDHKTAVKASSSEVTSDDIPDRNCPLTFQQSQQTWLGQQSLPETQARRKSDVSSTCLSSAVVLKSPNDVNKQETNTAPVCAIRLNSRLRKCTVQLEQLSTSSQPGKDDDKMPITAETSRLRRNNAVCVANEMDTDDECLAEDPVPIDSDVDQLPDLDSLPVDSAVGEKNASSVDSVCFSGSKEEDSSHSRIDQRTTFSLNGQHEDDHKTAVKASSSEVTSYDIAHRNCPLTFQQSQQTWLGQQNLPETQARRKSDVSSTCLSSAVVLKSPNDVNKQETNTDLDSLPVVPIVREKMTSRPADVPCLSDYKKKSPSVGSVRKINRKKQTSKGHELPTRIKQNTRVTLTKVPRVSSSPAKGRVKGHIGTSNYRKFSHPHDPKHPRKMKRLLTMSQKGTKCEHVKSSSSTQMQNSSSKKHTDHSGSVSRSLCSVRKKDTGAKKVVINSGSSASTLTKSKLTDIDEKSKMNPQIKDSKSIDTSKNHQPASHKSEPSTTDKTKPRPKIIALTEPHRMKSKVGHLSKMSNQCHKTEERENRPIRSENPTQSIQDLNSKWSVSVKEQISMDIYSILKLKSPSPQKIIKPPEVSRVARIEPLHKTQPQHHVLVQTARTVQPTSTNQMPAQVSFDSILIKILQWSPLWFKEYEQFKTYNGWRKTVVHGSSLVHHILPVHLHLPDSQGSNRFMDLHCQGILSSADVMKNSCTQEGDLVTLNIQFTNVEGQVSTKLVLGYVLNSKKVPRKQCTVHPIIEILLELFYLTSENDLESVLSVIDSLVAQVRQYQGLCYLPKSLLCSEILQPTKTSLFTGPSVAESPNLLGVDRRPRIRILFCAPSNNAVDEVVRRLKYVDESLRQAKSGNLRVVRVGKASSMQQEVIDCSLDDIFNRKWRQYYSNRRQNTMDSVRMEANHLQSKLEHHRNMRDKLQGQGRRVEARAVESDMAKLEKRLNGITGCSAKSQLSAAEAYNIKREILMSAHVVCSTLNGSGSVQLKNYLQKAPGEIPFTSLIIDEAAQCTELDTLIPLQYGMTKIVLVGDPEQLPPTVVSKEAADQNYGQSLFERFYGFFKMKPDNPVMMLTTQYRMHPEICSFPSKHVYMGKLITDSNRHLSLCDGAVHMWNTSNGTELKLLCAVVLPNRKVHEALDKNYPFKHYAVFDLEYGQEQQQEEGAISNPAEVEFIRNLSKFLLLHHKRFHSHDIGIITPYQKQKALLQEQLREFPQLDVRTVDGFQGRQKNIIILSCVRAGSASGNIGFLADRRRMNVSLTRAKYGCYVVGNVKSLQNNTDWGSLVQDASERRLLFHIRTPSDTEKGFKSLYK</sequence>
<dbReference type="GO" id="GO:0016604">
    <property type="term" value="C:nuclear body"/>
    <property type="evidence" value="ECO:0007669"/>
    <property type="project" value="TreeGrafter"/>
</dbReference>
<feature type="compositionally biased region" description="Basic and acidic residues" evidence="5">
    <location>
        <begin position="679"/>
        <end position="690"/>
    </location>
</feature>
<feature type="region of interest" description="Disordered" evidence="5">
    <location>
        <begin position="133"/>
        <end position="217"/>
    </location>
</feature>
<proteinExistence type="predicted"/>
<evidence type="ECO:0000256" key="1">
    <source>
        <dbReference type="ARBA" id="ARBA00022741"/>
    </source>
</evidence>
<dbReference type="InterPro" id="IPR047187">
    <property type="entry name" value="SF1_C_Upf1"/>
</dbReference>
<accession>A0AAD9JTY1</accession>
<dbReference type="GO" id="GO:0006369">
    <property type="term" value="P:termination of RNA polymerase II transcription"/>
    <property type="evidence" value="ECO:0007669"/>
    <property type="project" value="TreeGrafter"/>
</dbReference>
<dbReference type="InterPro" id="IPR027417">
    <property type="entry name" value="P-loop_NTPase"/>
</dbReference>
<dbReference type="InterPro" id="IPR041677">
    <property type="entry name" value="DNA2/NAM7_AAA_11"/>
</dbReference>
<evidence type="ECO:0000259" key="6">
    <source>
        <dbReference type="Pfam" id="PF13086"/>
    </source>
</evidence>
<feature type="compositionally biased region" description="Basic and acidic residues" evidence="5">
    <location>
        <begin position="651"/>
        <end position="672"/>
    </location>
</feature>
<keyword evidence="3" id="KW-0347">Helicase</keyword>
<feature type="region of interest" description="Disordered" evidence="5">
    <location>
        <begin position="334"/>
        <end position="406"/>
    </location>
</feature>
<dbReference type="Gene3D" id="3.40.50.300">
    <property type="entry name" value="P-loop containing nucleotide triphosphate hydrolases"/>
    <property type="match status" value="2"/>
</dbReference>
<evidence type="ECO:0000256" key="5">
    <source>
        <dbReference type="SAM" id="MobiDB-lite"/>
    </source>
</evidence>
<protein>
    <recommendedName>
        <fullName evidence="10">Helicase senataxin</fullName>
    </recommendedName>
</protein>
<dbReference type="GO" id="GO:0016787">
    <property type="term" value="F:hydrolase activity"/>
    <property type="evidence" value="ECO:0007669"/>
    <property type="project" value="UniProtKB-KW"/>
</dbReference>
<feature type="domain" description="DNA2/NAM7 helicase-like C-terminal" evidence="7">
    <location>
        <begin position="1242"/>
        <end position="1465"/>
    </location>
</feature>
<feature type="compositionally biased region" description="Basic and acidic residues" evidence="5">
    <location>
        <begin position="170"/>
        <end position="182"/>
    </location>
</feature>
<name>A0AAD9JTY1_9ANNE</name>
<dbReference type="GO" id="GO:0005524">
    <property type="term" value="F:ATP binding"/>
    <property type="evidence" value="ECO:0007669"/>
    <property type="project" value="UniProtKB-KW"/>
</dbReference>
<evidence type="ECO:0000259" key="7">
    <source>
        <dbReference type="Pfam" id="PF13087"/>
    </source>
</evidence>
<dbReference type="Proteomes" id="UP001208570">
    <property type="component" value="Unassembled WGS sequence"/>
</dbReference>
<feature type="compositionally biased region" description="Basic residues" evidence="5">
    <location>
        <begin position="564"/>
        <end position="579"/>
    </location>
</feature>
<organism evidence="8 9">
    <name type="scientific">Paralvinella palmiformis</name>
    <dbReference type="NCBI Taxonomy" id="53620"/>
    <lineage>
        <taxon>Eukaryota</taxon>
        <taxon>Metazoa</taxon>
        <taxon>Spiralia</taxon>
        <taxon>Lophotrochozoa</taxon>
        <taxon>Annelida</taxon>
        <taxon>Polychaeta</taxon>
        <taxon>Sedentaria</taxon>
        <taxon>Canalipalpata</taxon>
        <taxon>Terebellida</taxon>
        <taxon>Terebelliformia</taxon>
        <taxon>Alvinellidae</taxon>
        <taxon>Paralvinella</taxon>
    </lineage>
</organism>
<dbReference type="PANTHER" id="PTHR10887">
    <property type="entry name" value="DNA2/NAM7 HELICASE FAMILY"/>
    <property type="match status" value="1"/>
</dbReference>
<feature type="compositionally biased region" description="Low complexity" evidence="5">
    <location>
        <begin position="595"/>
        <end position="605"/>
    </location>
</feature>
<feature type="compositionally biased region" description="Basic and acidic residues" evidence="5">
    <location>
        <begin position="374"/>
        <end position="386"/>
    </location>
</feature>
<evidence type="ECO:0008006" key="10">
    <source>
        <dbReference type="Google" id="ProtNLM"/>
    </source>
</evidence>
<feature type="region of interest" description="Disordered" evidence="5">
    <location>
        <begin position="540"/>
        <end position="634"/>
    </location>
</feature>
<comment type="caution">
    <text evidence="8">The sequence shown here is derived from an EMBL/GenBank/DDBJ whole genome shotgun (WGS) entry which is preliminary data.</text>
</comment>
<dbReference type="CDD" id="cd18042">
    <property type="entry name" value="DEXXQc_SETX"/>
    <property type="match status" value="1"/>
</dbReference>
<feature type="region of interest" description="Disordered" evidence="5">
    <location>
        <begin position="651"/>
        <end position="735"/>
    </location>
</feature>
<dbReference type="InterPro" id="IPR045055">
    <property type="entry name" value="DNA2/NAM7-like"/>
</dbReference>
<evidence type="ECO:0000313" key="9">
    <source>
        <dbReference type="Proteomes" id="UP001208570"/>
    </source>
</evidence>
<dbReference type="FunFam" id="3.40.50.300:FF:000326">
    <property type="entry name" value="P-loop containing nucleoside triphosphate hydrolase"/>
    <property type="match status" value="1"/>
</dbReference>
<feature type="region of interest" description="Disordered" evidence="5">
    <location>
        <begin position="494"/>
        <end position="525"/>
    </location>
</feature>
<evidence type="ECO:0000256" key="2">
    <source>
        <dbReference type="ARBA" id="ARBA00022801"/>
    </source>
</evidence>
<dbReference type="Pfam" id="PF13087">
    <property type="entry name" value="AAA_12"/>
    <property type="match status" value="1"/>
</dbReference>
<reference evidence="8" key="1">
    <citation type="journal article" date="2023" name="Mol. Biol. Evol.">
        <title>Third-Generation Sequencing Reveals the Adaptive Role of the Epigenome in Three Deep-Sea Polychaetes.</title>
        <authorList>
            <person name="Perez M."/>
            <person name="Aroh O."/>
            <person name="Sun Y."/>
            <person name="Lan Y."/>
            <person name="Juniper S.K."/>
            <person name="Young C.R."/>
            <person name="Angers B."/>
            <person name="Qian P.Y."/>
        </authorList>
    </citation>
    <scope>NUCLEOTIDE SEQUENCE</scope>
    <source>
        <strain evidence="8">P08H-3</strain>
    </source>
</reference>
<feature type="compositionally biased region" description="Basic and acidic residues" evidence="5">
    <location>
        <begin position="719"/>
        <end position="730"/>
    </location>
</feature>
<keyword evidence="9" id="KW-1185">Reference proteome</keyword>
<dbReference type="EMBL" id="JAODUP010000156">
    <property type="protein sequence ID" value="KAK2159237.1"/>
    <property type="molecule type" value="Genomic_DNA"/>
</dbReference>
<dbReference type="Pfam" id="PF13086">
    <property type="entry name" value="AAA_11"/>
    <property type="match status" value="1"/>
</dbReference>
<gene>
    <name evidence="8" type="ORF">LSH36_156g11016</name>
</gene>
<feature type="domain" description="DNA2/NAM7 helicase helicase" evidence="6">
    <location>
        <begin position="1010"/>
        <end position="1235"/>
    </location>
</feature>
<dbReference type="SUPFAM" id="SSF52540">
    <property type="entry name" value="P-loop containing nucleoside triphosphate hydrolases"/>
    <property type="match status" value="1"/>
</dbReference>
<keyword evidence="2" id="KW-0378">Hydrolase</keyword>
<evidence type="ECO:0000256" key="3">
    <source>
        <dbReference type="ARBA" id="ARBA00022806"/>
    </source>
</evidence>